<keyword evidence="5" id="KW-1185">Reference proteome</keyword>
<feature type="compositionally biased region" description="Pro residues" evidence="1">
    <location>
        <begin position="329"/>
        <end position="349"/>
    </location>
</feature>
<feature type="compositionally biased region" description="Low complexity" evidence="1">
    <location>
        <begin position="350"/>
        <end position="364"/>
    </location>
</feature>
<comment type="caution">
    <text evidence="4">The sequence shown here is derived from an EMBL/GenBank/DDBJ whole genome shotgun (WGS) entry which is preliminary data.</text>
</comment>
<keyword evidence="3" id="KW-0732">Signal</keyword>
<sequence>MVVCLSHLALIFVLLVSHTASGIPQKSTLSNNHYVERAAFGNWPAINTYRGALLVKNGQQTSCEFALIDQRSAFIAASCLDLKPGSTAVEDSTRHEIFFDNAKGLKATKSPIPAGDIHVHPNYDPATYANNIAVVIYTMDQKRIWTNAVSVNRDEWTNALFVRRYLESEKSMNWRSPTINSGAWGGFAGCATASGIYSSNQRDFVCSTDSTPMIAAGDCRIPFSSVYGIVPSNMAIAALHSHTVVEGTSMCGAKQTFHYYTVLAGYVGFAQKVVGYDIVYFTASGDFSSNIDANYKMQPPAFGIPKGLRLFGGDAFVPGPGVPGTDEVPPLPPPSPPPPPPPSPLPTPALPSAAPSVAPSVAPEAPAPEPPTPGASSPGVPKPDVPAPNIPPASTTKTRAPRPPPTNAGAGDRPQEVATDDSGPVEEEEQPDINDANPGAKPSRPPSTTLQTLSNGSVVPVVGNGNGNAGMLSGGAGQGGAMLGNNRESQVNNGGSAAANNDSSDDDDGGGLASGQIVAIGIFVPIAFIGMLIGGYYGMRWYRRRRLERNWNASEVQQIVDTQMTENELGLGSNPANFQLPSYRDYGGTMLIATSSSTTSL</sequence>
<reference evidence="4" key="1">
    <citation type="submission" date="2022-07" db="EMBL/GenBank/DDBJ databases">
        <title>Phylogenomic reconstructions and comparative analyses of Kickxellomycotina fungi.</title>
        <authorList>
            <person name="Reynolds N.K."/>
            <person name="Stajich J.E."/>
            <person name="Barry K."/>
            <person name="Grigoriev I.V."/>
            <person name="Crous P."/>
            <person name="Smith M.E."/>
        </authorList>
    </citation>
    <scope>NUCLEOTIDE SEQUENCE</scope>
    <source>
        <strain evidence="4">RSA 476</strain>
    </source>
</reference>
<feature type="region of interest" description="Disordered" evidence="1">
    <location>
        <begin position="479"/>
        <end position="509"/>
    </location>
</feature>
<feature type="compositionally biased region" description="Pro residues" evidence="1">
    <location>
        <begin position="380"/>
        <end position="391"/>
    </location>
</feature>
<feature type="compositionally biased region" description="Acidic residues" evidence="1">
    <location>
        <begin position="423"/>
        <end position="432"/>
    </location>
</feature>
<keyword evidence="2" id="KW-0472">Membrane</keyword>
<dbReference type="Gene3D" id="2.40.10.10">
    <property type="entry name" value="Trypsin-like serine proteases"/>
    <property type="match status" value="1"/>
</dbReference>
<feature type="compositionally biased region" description="Low complexity" evidence="1">
    <location>
        <begin position="454"/>
        <end position="463"/>
    </location>
</feature>
<name>A0A9W8IKP5_9FUNG</name>
<dbReference type="EMBL" id="JANBUY010000097">
    <property type="protein sequence ID" value="KAJ2864163.1"/>
    <property type="molecule type" value="Genomic_DNA"/>
</dbReference>
<evidence type="ECO:0000256" key="1">
    <source>
        <dbReference type="SAM" id="MobiDB-lite"/>
    </source>
</evidence>
<feature type="chain" id="PRO_5040825462" description="Peptidase S1 domain-containing protein" evidence="3">
    <location>
        <begin position="23"/>
        <end position="601"/>
    </location>
</feature>
<dbReference type="AlphaFoldDB" id="A0A9W8IKP5"/>
<dbReference type="InterPro" id="IPR009003">
    <property type="entry name" value="Peptidase_S1_PA"/>
</dbReference>
<evidence type="ECO:0000256" key="2">
    <source>
        <dbReference type="SAM" id="Phobius"/>
    </source>
</evidence>
<dbReference type="InterPro" id="IPR043504">
    <property type="entry name" value="Peptidase_S1_PA_chymotrypsin"/>
</dbReference>
<keyword evidence="2" id="KW-0812">Transmembrane</keyword>
<dbReference type="PRINTS" id="PR01217">
    <property type="entry name" value="PRICHEXTENSN"/>
</dbReference>
<evidence type="ECO:0000313" key="5">
    <source>
        <dbReference type="Proteomes" id="UP001140074"/>
    </source>
</evidence>
<feature type="compositionally biased region" description="Low complexity" evidence="1">
    <location>
        <begin position="492"/>
        <end position="502"/>
    </location>
</feature>
<feature type="transmembrane region" description="Helical" evidence="2">
    <location>
        <begin position="517"/>
        <end position="539"/>
    </location>
</feature>
<evidence type="ECO:0000313" key="4">
    <source>
        <dbReference type="EMBL" id="KAJ2864163.1"/>
    </source>
</evidence>
<gene>
    <name evidence="4" type="ORF">GGH94_003111</name>
</gene>
<evidence type="ECO:0008006" key="6">
    <source>
        <dbReference type="Google" id="ProtNLM"/>
    </source>
</evidence>
<feature type="signal peptide" evidence="3">
    <location>
        <begin position="1"/>
        <end position="22"/>
    </location>
</feature>
<dbReference type="SUPFAM" id="SSF50494">
    <property type="entry name" value="Trypsin-like serine proteases"/>
    <property type="match status" value="1"/>
</dbReference>
<keyword evidence="2" id="KW-1133">Transmembrane helix</keyword>
<evidence type="ECO:0000256" key="3">
    <source>
        <dbReference type="SAM" id="SignalP"/>
    </source>
</evidence>
<protein>
    <recommendedName>
        <fullName evidence="6">Peptidase S1 domain-containing protein</fullName>
    </recommendedName>
</protein>
<accession>A0A9W8IKP5</accession>
<dbReference type="Proteomes" id="UP001140074">
    <property type="component" value="Unassembled WGS sequence"/>
</dbReference>
<feature type="region of interest" description="Disordered" evidence="1">
    <location>
        <begin position="315"/>
        <end position="464"/>
    </location>
</feature>
<organism evidence="4 5">
    <name type="scientific">Coemansia aciculifera</name>
    <dbReference type="NCBI Taxonomy" id="417176"/>
    <lineage>
        <taxon>Eukaryota</taxon>
        <taxon>Fungi</taxon>
        <taxon>Fungi incertae sedis</taxon>
        <taxon>Zoopagomycota</taxon>
        <taxon>Kickxellomycotina</taxon>
        <taxon>Kickxellomycetes</taxon>
        <taxon>Kickxellales</taxon>
        <taxon>Kickxellaceae</taxon>
        <taxon>Coemansia</taxon>
    </lineage>
</organism>
<proteinExistence type="predicted"/>